<keyword evidence="3" id="KW-1185">Reference proteome</keyword>
<organism evidence="2 3">
    <name type="scientific">Natronorubrum daqingense</name>
    <dbReference type="NCBI Taxonomy" id="588898"/>
    <lineage>
        <taxon>Archaea</taxon>
        <taxon>Methanobacteriati</taxon>
        <taxon>Methanobacteriota</taxon>
        <taxon>Stenosarchaea group</taxon>
        <taxon>Halobacteria</taxon>
        <taxon>Halobacteriales</taxon>
        <taxon>Natrialbaceae</taxon>
        <taxon>Natronorubrum</taxon>
    </lineage>
</organism>
<reference evidence="2 3" key="2">
    <citation type="submission" date="2017-01" db="EMBL/GenBank/DDBJ databases">
        <authorList>
            <person name="Mah S.A."/>
            <person name="Swanson W.J."/>
            <person name="Moy G.W."/>
            <person name="Vacquier V.D."/>
        </authorList>
    </citation>
    <scope>NUCLEOTIDE SEQUENCE [LARGE SCALE GENOMIC DNA]</scope>
    <source>
        <strain evidence="2 3">CGMCC 1.8909</strain>
    </source>
</reference>
<name>A0A1N7CPG7_9EURY</name>
<dbReference type="PANTHER" id="PTHR39550:SF1">
    <property type="entry name" value="SLL0658 PROTEIN"/>
    <property type="match status" value="1"/>
</dbReference>
<evidence type="ECO:0000313" key="4">
    <source>
        <dbReference type="Proteomes" id="UP000187321"/>
    </source>
</evidence>
<evidence type="ECO:0000313" key="2">
    <source>
        <dbReference type="EMBL" id="SIR65506.1"/>
    </source>
</evidence>
<dbReference type="EMBL" id="CP019327">
    <property type="protein sequence ID" value="APX96997.1"/>
    <property type="molecule type" value="Genomic_DNA"/>
</dbReference>
<gene>
    <name evidence="1" type="ORF">BB347_10405</name>
    <name evidence="2" type="ORF">SAMN05421809_1812</name>
</gene>
<dbReference type="Pfam" id="PF11848">
    <property type="entry name" value="DUF3368"/>
    <property type="match status" value="1"/>
</dbReference>
<dbReference type="InterPro" id="IPR021799">
    <property type="entry name" value="PIN-like_prokaryotic"/>
</dbReference>
<dbReference type="GeneID" id="30956358"/>
<dbReference type="KEGG" id="hda:BB347_10405"/>
<reference evidence="1 4" key="1">
    <citation type="submission" date="2017-01" db="EMBL/GenBank/DDBJ databases">
        <title>Complete genome sequence of Haloterrigena daqingensis type strain (JX313T).</title>
        <authorList>
            <person name="Shuang W."/>
        </authorList>
    </citation>
    <scope>NUCLEOTIDE SEQUENCE [LARGE SCALE GENOMIC DNA]</scope>
    <source>
        <strain evidence="1 4">JX313</strain>
    </source>
</reference>
<evidence type="ECO:0000313" key="3">
    <source>
        <dbReference type="Proteomes" id="UP000185687"/>
    </source>
</evidence>
<dbReference type="AlphaFoldDB" id="A0A1N7CPG7"/>
<dbReference type="EMBL" id="FTNP01000002">
    <property type="protein sequence ID" value="SIR65506.1"/>
    <property type="molecule type" value="Genomic_DNA"/>
</dbReference>
<dbReference type="Proteomes" id="UP000185687">
    <property type="component" value="Unassembled WGS sequence"/>
</dbReference>
<sequence length="187" mass="20258">MTDDSGPRTLLVDACVFITLADLGTLDVLRDTDGRATMPQTVVEEITSEPAERELDRALDDWIVSSTLIRNETAVDGWDEHLETARTHLGRASDPEEWGGDVPLLAAALSHERSVVITDDKPLRKTCNILSIPVSGTIGLLIRAVECGDLGASEAKQTLGAMDEVGARLSVRLVRRAERLIDEAAET</sequence>
<evidence type="ECO:0000313" key="1">
    <source>
        <dbReference type="EMBL" id="APX96997.1"/>
    </source>
</evidence>
<dbReference type="PANTHER" id="PTHR39550">
    <property type="entry name" value="SLL0658 PROTEIN"/>
    <property type="match status" value="1"/>
</dbReference>
<proteinExistence type="predicted"/>
<dbReference type="RefSeq" id="WP_076581198.1">
    <property type="nucleotide sequence ID" value="NZ_CP019327.1"/>
</dbReference>
<dbReference type="OrthoDB" id="199611at2157"/>
<dbReference type="Proteomes" id="UP000187321">
    <property type="component" value="Chromosome"/>
</dbReference>
<accession>A0A1N7CPG7</accession>
<dbReference type="STRING" id="588898.BB347_10405"/>
<protein>
    <submittedName>
        <fullName evidence="2">Predicted nucleic acid-binding protein, contains PIN domain</fullName>
    </submittedName>
</protein>